<keyword evidence="10" id="KW-1185">Reference proteome</keyword>
<evidence type="ECO:0000256" key="4">
    <source>
        <dbReference type="ARBA" id="ARBA00024032"/>
    </source>
</evidence>
<organism evidence="9 10">
    <name type="scientific">Chrysochromulina tobinii</name>
    <dbReference type="NCBI Taxonomy" id="1460289"/>
    <lineage>
        <taxon>Eukaryota</taxon>
        <taxon>Haptista</taxon>
        <taxon>Haptophyta</taxon>
        <taxon>Prymnesiophyceae</taxon>
        <taxon>Prymnesiales</taxon>
        <taxon>Chrysochromulinaceae</taxon>
        <taxon>Chrysochromulina</taxon>
    </lineage>
</organism>
<evidence type="ECO:0000259" key="8">
    <source>
        <dbReference type="PROSITE" id="PS51074"/>
    </source>
</evidence>
<dbReference type="Gene3D" id="3.10.660.10">
    <property type="entry name" value="DPH Zinc finger"/>
    <property type="match status" value="1"/>
</dbReference>
<dbReference type="AlphaFoldDB" id="A0A0M0JQZ1"/>
<keyword evidence="3" id="KW-0408">Iron</keyword>
<evidence type="ECO:0000256" key="3">
    <source>
        <dbReference type="ARBA" id="ARBA00023004"/>
    </source>
</evidence>
<sequence length="103" mass="10934">MNPASVSATADAAAASLDDAAAAREEERVYDTVLLSEMEYVEDDATYYYQCPCGDMFEITVEDLKNGITIARCPSCSLKVRVDTPLPSEGKRVGGAEGASSTT</sequence>
<reference evidence="10" key="1">
    <citation type="journal article" date="2015" name="PLoS Genet.">
        <title>Genome Sequence and Transcriptome Analyses of Chrysochromulina tobin: Metabolic Tools for Enhanced Algal Fitness in the Prominent Order Prymnesiales (Haptophyceae).</title>
        <authorList>
            <person name="Hovde B.T."/>
            <person name="Deodato C.R."/>
            <person name="Hunsperger H.M."/>
            <person name="Ryken S.A."/>
            <person name="Yost W."/>
            <person name="Jha R.K."/>
            <person name="Patterson J."/>
            <person name="Monnat R.J. Jr."/>
            <person name="Barlow S.B."/>
            <person name="Starkenburg S.R."/>
            <person name="Cattolico R.A."/>
        </authorList>
    </citation>
    <scope>NUCLEOTIDE SEQUENCE</scope>
    <source>
        <strain evidence="10">CCMP291</strain>
    </source>
</reference>
<evidence type="ECO:0000256" key="2">
    <source>
        <dbReference type="ARBA" id="ARBA00022723"/>
    </source>
</evidence>
<accession>A0A0M0JQZ1</accession>
<comment type="catalytic activity">
    <reaction evidence="5">
        <text>[3Fe-4S](1+)-[protein] + Fe(2+)-[Dph3] = [3Fe-4S](0)-[protein] + Fe(3+)-[Dph3]</text>
        <dbReference type="Rhea" id="RHEA:71235"/>
        <dbReference type="Rhea" id="RHEA-COMP:17996"/>
        <dbReference type="Rhea" id="RHEA-COMP:17997"/>
        <dbReference type="Rhea" id="RHEA-COMP:18002"/>
        <dbReference type="Rhea" id="RHEA-COMP:18003"/>
        <dbReference type="ChEBI" id="CHEBI:29033"/>
        <dbReference type="ChEBI" id="CHEBI:29034"/>
        <dbReference type="ChEBI" id="CHEBI:33751"/>
        <dbReference type="ChEBI" id="CHEBI:47402"/>
        <dbReference type="ChEBI" id="CHEBI:83228"/>
    </reaction>
</comment>
<evidence type="ECO:0000256" key="5">
    <source>
        <dbReference type="ARBA" id="ARBA00036267"/>
    </source>
</evidence>
<dbReference type="InterPro" id="IPR036671">
    <property type="entry name" value="DPH_MB_sf"/>
</dbReference>
<keyword evidence="2" id="KW-0479">Metal-binding</keyword>
<evidence type="ECO:0000256" key="6">
    <source>
        <dbReference type="ARBA" id="ARBA00041070"/>
    </source>
</evidence>
<name>A0A0M0JQZ1_9EUKA</name>
<dbReference type="PROSITE" id="PS51074">
    <property type="entry name" value="DPH_MB"/>
    <property type="match status" value="1"/>
</dbReference>
<dbReference type="PANTHER" id="PTHR21454">
    <property type="entry name" value="DPH3 HOMOLOG-RELATED"/>
    <property type="match status" value="1"/>
</dbReference>
<dbReference type="Pfam" id="PF05207">
    <property type="entry name" value="Zn_ribbon_CSL"/>
    <property type="match status" value="1"/>
</dbReference>
<dbReference type="PANTHER" id="PTHR21454:SF31">
    <property type="entry name" value="DIPHTHAMIDE BIOSYNTHESIS PROTEIN 3"/>
    <property type="match status" value="1"/>
</dbReference>
<evidence type="ECO:0000256" key="1">
    <source>
        <dbReference type="ARBA" id="ARBA00005156"/>
    </source>
</evidence>
<dbReference type="GO" id="GO:0017183">
    <property type="term" value="P:protein histidyl modification to diphthamide"/>
    <property type="evidence" value="ECO:0007669"/>
    <property type="project" value="InterPro"/>
</dbReference>
<dbReference type="SUPFAM" id="SSF144217">
    <property type="entry name" value="CSL zinc finger"/>
    <property type="match status" value="1"/>
</dbReference>
<dbReference type="GO" id="GO:0046872">
    <property type="term" value="F:metal ion binding"/>
    <property type="evidence" value="ECO:0007669"/>
    <property type="project" value="UniProtKB-KW"/>
</dbReference>
<comment type="pathway">
    <text evidence="1">Protein modification; peptidyl-diphthamide biosynthesis.</text>
</comment>
<comment type="catalytic activity">
    <reaction evidence="7">
        <text>2 [3Fe-4S](0)-[protein] + 2 Fe(2+)-[Dph3] + NADH = 2 [4Fe-4S](1+)-[protein] + 2 [Dph3] + NAD(+) + H(+)</text>
        <dbReference type="Rhea" id="RHEA:71239"/>
        <dbReference type="Rhea" id="RHEA-COMP:17997"/>
        <dbReference type="Rhea" id="RHEA-COMP:17998"/>
        <dbReference type="Rhea" id="RHEA-COMP:18001"/>
        <dbReference type="Rhea" id="RHEA-COMP:18002"/>
        <dbReference type="ChEBI" id="CHEBI:15378"/>
        <dbReference type="ChEBI" id="CHEBI:29033"/>
        <dbReference type="ChEBI" id="CHEBI:33723"/>
        <dbReference type="ChEBI" id="CHEBI:47402"/>
        <dbReference type="ChEBI" id="CHEBI:57540"/>
        <dbReference type="ChEBI" id="CHEBI:57945"/>
        <dbReference type="ChEBI" id="CHEBI:83228"/>
    </reaction>
</comment>
<evidence type="ECO:0000313" key="9">
    <source>
        <dbReference type="EMBL" id="KOO28678.1"/>
    </source>
</evidence>
<evidence type="ECO:0000256" key="7">
    <source>
        <dbReference type="ARBA" id="ARBA00048125"/>
    </source>
</evidence>
<comment type="caution">
    <text evidence="9">The sequence shown here is derived from an EMBL/GenBank/DDBJ whole genome shotgun (WGS) entry which is preliminary data.</text>
</comment>
<dbReference type="Proteomes" id="UP000037460">
    <property type="component" value="Unassembled WGS sequence"/>
</dbReference>
<dbReference type="InterPro" id="IPR044248">
    <property type="entry name" value="DPH3/4-like"/>
</dbReference>
<proteinExistence type="inferred from homology"/>
<dbReference type="InterPro" id="IPR007872">
    <property type="entry name" value="DPH_MB_dom"/>
</dbReference>
<dbReference type="EMBL" id="JWZX01002529">
    <property type="protein sequence ID" value="KOO28678.1"/>
    <property type="molecule type" value="Genomic_DNA"/>
</dbReference>
<evidence type="ECO:0000313" key="10">
    <source>
        <dbReference type="Proteomes" id="UP000037460"/>
    </source>
</evidence>
<protein>
    <recommendedName>
        <fullName evidence="6">Diphthamide biosynthesis protein 3</fullName>
    </recommendedName>
</protein>
<comment type="similarity">
    <text evidence="4">Belongs to the DPH3 family.</text>
</comment>
<feature type="domain" description="DPH-type MB" evidence="8">
    <location>
        <begin position="29"/>
        <end position="85"/>
    </location>
</feature>
<gene>
    <name evidence="9" type="ORF">Ctob_007432</name>
</gene>
<dbReference type="OrthoDB" id="66964at2759"/>